<dbReference type="Proteomes" id="UP001160148">
    <property type="component" value="Unassembled WGS sequence"/>
</dbReference>
<comment type="caution">
    <text evidence="2">The sequence shown here is derived from an EMBL/GenBank/DDBJ whole genome shotgun (WGS) entry which is preliminary data.</text>
</comment>
<sequence length="599" mass="67947">MNEKNWSRHNEFCKIKKIKLSHNINIKDFFCSVNSKCVVSNQEKITTLPVLPVHKDNAQNDDFNAIVNQNQDQEIIETVVGDGNTVIASDIALNTLQSKKANEGSERNTDIERQQFMKNGTQATYNFSILDQNNYDDITPSKSMDTNQLFMKTVIDLEKCYSEEPNNFVPDNSLATTKFQNDPSFYIGKTISPGLKLTLLELGPCQPKDIDLPGGKFPHDSSIPSRSFSMSYYTKLVNGKTENRTWLTYSPSTDKVYCWTCKLFGTPRAQKGLFASSGCNSWGHLSGNHGRLYKHETCKDHLEAELNRVMYINNNRIDLQLTKSSNTQVAANREVVKVLMDIVVCLAKHNSALRGHLESANDNIQGQFLDWVNLFSKYHPVLRAHLDRIQSSSKKTRLSFMSKGSQNAMLECIAETIRKKILNEVKLSGMYSLILDSTTDVSKLDQFAFVLRYCTTDGIIHERLMCVDETVDSTGNGMFQLFSKICDNHALNWKKELVGQAYDGASNMQGAIKGLRTIIQNHNPNALHVWCFAHCLNLAVCDACEATAEVQDFFGTVRSLVNFLSARKRTAKYVELQKSIYPKERIRRLKHFKYKMDLP</sequence>
<protein>
    <recommendedName>
        <fullName evidence="1">TTF-type domain-containing protein</fullName>
    </recommendedName>
</protein>
<organism evidence="2 3">
    <name type="scientific">Macrosiphum euphorbiae</name>
    <name type="common">potato aphid</name>
    <dbReference type="NCBI Taxonomy" id="13131"/>
    <lineage>
        <taxon>Eukaryota</taxon>
        <taxon>Metazoa</taxon>
        <taxon>Ecdysozoa</taxon>
        <taxon>Arthropoda</taxon>
        <taxon>Hexapoda</taxon>
        <taxon>Insecta</taxon>
        <taxon>Pterygota</taxon>
        <taxon>Neoptera</taxon>
        <taxon>Paraneoptera</taxon>
        <taxon>Hemiptera</taxon>
        <taxon>Sternorrhyncha</taxon>
        <taxon>Aphidomorpha</taxon>
        <taxon>Aphidoidea</taxon>
        <taxon>Aphididae</taxon>
        <taxon>Macrosiphini</taxon>
        <taxon>Macrosiphum</taxon>
    </lineage>
</organism>
<dbReference type="Pfam" id="PF14291">
    <property type="entry name" value="DUF4371"/>
    <property type="match status" value="1"/>
</dbReference>
<dbReference type="InterPro" id="IPR006580">
    <property type="entry name" value="Znf_TTF"/>
</dbReference>
<dbReference type="EMBL" id="CARXXK010001358">
    <property type="protein sequence ID" value="CAI6375659.1"/>
    <property type="molecule type" value="Genomic_DNA"/>
</dbReference>
<proteinExistence type="predicted"/>
<evidence type="ECO:0000259" key="1">
    <source>
        <dbReference type="SMART" id="SM00597"/>
    </source>
</evidence>
<name>A0AAV0Y406_9HEMI</name>
<dbReference type="SMART" id="SM00597">
    <property type="entry name" value="ZnF_TTF"/>
    <property type="match status" value="1"/>
</dbReference>
<gene>
    <name evidence="2" type="ORF">MEUPH1_LOCUS29124</name>
</gene>
<accession>A0AAV0Y406</accession>
<evidence type="ECO:0000313" key="2">
    <source>
        <dbReference type="EMBL" id="CAI6375659.1"/>
    </source>
</evidence>
<dbReference type="SUPFAM" id="SSF53098">
    <property type="entry name" value="Ribonuclease H-like"/>
    <property type="match status" value="1"/>
</dbReference>
<evidence type="ECO:0000313" key="3">
    <source>
        <dbReference type="Proteomes" id="UP001160148"/>
    </source>
</evidence>
<feature type="domain" description="TTF-type" evidence="1">
    <location>
        <begin position="224"/>
        <end position="332"/>
    </location>
</feature>
<reference evidence="2 3" key="1">
    <citation type="submission" date="2023-01" db="EMBL/GenBank/DDBJ databases">
        <authorList>
            <person name="Whitehead M."/>
        </authorList>
    </citation>
    <scope>NUCLEOTIDE SEQUENCE [LARGE SCALE GENOMIC DNA]</scope>
</reference>
<dbReference type="PANTHER" id="PTHR45749:SF21">
    <property type="entry name" value="DUF4371 DOMAIN-CONTAINING PROTEIN"/>
    <property type="match status" value="1"/>
</dbReference>
<dbReference type="InterPro" id="IPR025398">
    <property type="entry name" value="DUF4371"/>
</dbReference>
<keyword evidence="3" id="KW-1185">Reference proteome</keyword>
<dbReference type="PANTHER" id="PTHR45749">
    <property type="match status" value="1"/>
</dbReference>
<dbReference type="InterPro" id="IPR012337">
    <property type="entry name" value="RNaseH-like_sf"/>
</dbReference>
<dbReference type="AlphaFoldDB" id="A0AAV0Y406"/>